<dbReference type="EMBL" id="LRDH01000077">
    <property type="protein sequence ID" value="PPV16605.1"/>
    <property type="molecule type" value="Genomic_DNA"/>
</dbReference>
<dbReference type="AlphaFoldDB" id="A0A2S7FDC2"/>
<dbReference type="SUPFAM" id="SSF103190">
    <property type="entry name" value="Sensory domain-like"/>
    <property type="match status" value="1"/>
</dbReference>
<comment type="caution">
    <text evidence="11">The sequence shown here is derived from an EMBL/GenBank/DDBJ whole genome shotgun (WGS) entry which is preliminary data.</text>
</comment>
<evidence type="ECO:0000256" key="8">
    <source>
        <dbReference type="PROSITE-ProRule" id="PRU00284"/>
    </source>
</evidence>
<dbReference type="GO" id="GO:0006935">
    <property type="term" value="P:chemotaxis"/>
    <property type="evidence" value="ECO:0007669"/>
    <property type="project" value="UniProtKB-KW"/>
</dbReference>
<reference evidence="11 12" key="1">
    <citation type="submission" date="2016-01" db="EMBL/GenBank/DDBJ databases">
        <title>Characterization of the Clostridium difficile lineages that are prevalent in Hong Kong and China.</title>
        <authorList>
            <person name="Kwok J.S.-L."/>
            <person name="Lam W.-Y."/>
            <person name="Ip M."/>
            <person name="Chan T.-F."/>
            <person name="Hawkey P.M."/>
            <person name="Tsui S.K.-W."/>
        </authorList>
    </citation>
    <scope>NUCLEOTIDE SEQUENCE [LARGE SCALE GENOMIC DNA]</scope>
    <source>
        <strain evidence="11 12">300064</strain>
    </source>
</reference>
<keyword evidence="5 9" id="KW-1133">Transmembrane helix</keyword>
<feature type="transmembrane region" description="Helical" evidence="9">
    <location>
        <begin position="20"/>
        <end position="37"/>
    </location>
</feature>
<evidence type="ECO:0000313" key="12">
    <source>
        <dbReference type="Proteomes" id="UP000238081"/>
    </source>
</evidence>
<dbReference type="InterPro" id="IPR033479">
    <property type="entry name" value="dCache_1"/>
</dbReference>
<comment type="subcellular location">
    <subcellularLocation>
        <location evidence="1">Cell membrane</location>
        <topology evidence="1">Multi-pass membrane protein</topology>
    </subcellularLocation>
</comment>
<dbReference type="Gene3D" id="1.10.287.950">
    <property type="entry name" value="Methyl-accepting chemotaxis protein"/>
    <property type="match status" value="1"/>
</dbReference>
<dbReference type="Pfam" id="PF02743">
    <property type="entry name" value="dCache_1"/>
    <property type="match status" value="1"/>
</dbReference>
<protein>
    <submittedName>
        <fullName evidence="11">Chemotaxis protein</fullName>
    </submittedName>
</protein>
<evidence type="ECO:0000256" key="2">
    <source>
        <dbReference type="ARBA" id="ARBA00022475"/>
    </source>
</evidence>
<feature type="transmembrane region" description="Helical" evidence="9">
    <location>
        <begin position="283"/>
        <end position="305"/>
    </location>
</feature>
<accession>A0A2S7FDC2</accession>
<evidence type="ECO:0000256" key="6">
    <source>
        <dbReference type="ARBA" id="ARBA00023136"/>
    </source>
</evidence>
<evidence type="ECO:0000256" key="7">
    <source>
        <dbReference type="ARBA" id="ARBA00023224"/>
    </source>
</evidence>
<name>A0A2S7FDC2_CLOBU</name>
<dbReference type="CDD" id="cd12912">
    <property type="entry name" value="PDC2_MCP_like"/>
    <property type="match status" value="1"/>
</dbReference>
<keyword evidence="3" id="KW-0145">Chemotaxis</keyword>
<dbReference type="InterPro" id="IPR029151">
    <property type="entry name" value="Sensor-like_sf"/>
</dbReference>
<dbReference type="PROSITE" id="PS50111">
    <property type="entry name" value="CHEMOTAXIS_TRANSDUC_2"/>
    <property type="match status" value="1"/>
</dbReference>
<dbReference type="Pfam" id="PF00015">
    <property type="entry name" value="MCPsignal"/>
    <property type="match status" value="1"/>
</dbReference>
<evidence type="ECO:0000259" key="10">
    <source>
        <dbReference type="PROSITE" id="PS50111"/>
    </source>
</evidence>
<gene>
    <name evidence="11" type="ORF">AWN73_10080</name>
</gene>
<evidence type="ECO:0000313" key="11">
    <source>
        <dbReference type="EMBL" id="PPV16605.1"/>
    </source>
</evidence>
<dbReference type="SUPFAM" id="SSF58104">
    <property type="entry name" value="Methyl-accepting chemotaxis protein (MCP) signaling domain"/>
    <property type="match status" value="1"/>
</dbReference>
<dbReference type="PANTHER" id="PTHR32089">
    <property type="entry name" value="METHYL-ACCEPTING CHEMOTAXIS PROTEIN MCPB"/>
    <property type="match status" value="1"/>
</dbReference>
<dbReference type="Gene3D" id="3.30.450.20">
    <property type="entry name" value="PAS domain"/>
    <property type="match status" value="1"/>
</dbReference>
<dbReference type="Proteomes" id="UP000238081">
    <property type="component" value="Unassembled WGS sequence"/>
</dbReference>
<dbReference type="CDD" id="cd18773">
    <property type="entry name" value="PDC1_HK_sensor"/>
    <property type="match status" value="1"/>
</dbReference>
<keyword evidence="6 9" id="KW-0472">Membrane</keyword>
<keyword evidence="2" id="KW-1003">Cell membrane</keyword>
<sequence>MMGNSNRKTIKKELIKKSGFVFAAIFIIVFLITISISKGTLLNVSLTSIENLMGKSQLDIGDRIQEKFIIAESIANNQLIADETIPFEDKKASLQKYVEKFNLRSIGYIDRNGYLRSTDGFEADSSQEPYLKILKEGKNYLSDPVFTSDTKEQIVFVGVPIKNGNEITGYITCTVECSYLSELTNEVKYNGTGNSYLINSDGIIIGSEDLNDVSNGVNIIDTIEPDKYTDNKKKIYEKAISGENGSDSSTNEVITYTSVNNTNGWSLILEVDNREFYKDIRTITIASIVIGIVGLSVVLFCLVLIGEALGKRLINVKQAIDLLAHGDFNIELSDYVFKVEDEVFDIGNSIKKTSSSMGAMIKKIKNDVYIINDQSDVLRETSREIDNGANGLSIAMDESAQGNTNQASEILMIHSKIGELGNNIEIMNKNINSVNTVSSQLESGLNESHNDMDQLNYALNSFNKRFEGFNNEIVTMNEKISAISLITQTISSIAEQTNLLALNAAIESARAGEAGRGFSVVSEEIRKLSEQTTESLHEISRVVDEILNESKIIIDSSKDMNLEIEEQKEKLYQTINSFKNMSDSIKDIIPKIVEIQSLSDENKLKKNDVIDSIANVTAISEELAASTEEVSATASEFKESSMRIDTISKKLEELIGKLLEEANEFRVD</sequence>
<feature type="domain" description="Methyl-accepting transducer" evidence="10">
    <location>
        <begin position="381"/>
        <end position="638"/>
    </location>
</feature>
<dbReference type="PANTHER" id="PTHR32089:SF112">
    <property type="entry name" value="LYSOZYME-LIKE PROTEIN-RELATED"/>
    <property type="match status" value="1"/>
</dbReference>
<dbReference type="GO" id="GO:0005886">
    <property type="term" value="C:plasma membrane"/>
    <property type="evidence" value="ECO:0007669"/>
    <property type="project" value="UniProtKB-SubCell"/>
</dbReference>
<dbReference type="GO" id="GO:0007165">
    <property type="term" value="P:signal transduction"/>
    <property type="evidence" value="ECO:0007669"/>
    <property type="project" value="UniProtKB-KW"/>
</dbReference>
<dbReference type="InterPro" id="IPR004089">
    <property type="entry name" value="MCPsignal_dom"/>
</dbReference>
<proteinExistence type="predicted"/>
<keyword evidence="4 9" id="KW-0812">Transmembrane</keyword>
<dbReference type="SMART" id="SM00283">
    <property type="entry name" value="MA"/>
    <property type="match status" value="1"/>
</dbReference>
<keyword evidence="7 8" id="KW-0807">Transducer</keyword>
<evidence type="ECO:0000256" key="1">
    <source>
        <dbReference type="ARBA" id="ARBA00004651"/>
    </source>
</evidence>
<evidence type="ECO:0000256" key="4">
    <source>
        <dbReference type="ARBA" id="ARBA00022692"/>
    </source>
</evidence>
<organism evidence="11 12">
    <name type="scientific">Clostridium butyricum</name>
    <dbReference type="NCBI Taxonomy" id="1492"/>
    <lineage>
        <taxon>Bacteria</taxon>
        <taxon>Bacillati</taxon>
        <taxon>Bacillota</taxon>
        <taxon>Clostridia</taxon>
        <taxon>Eubacteriales</taxon>
        <taxon>Clostridiaceae</taxon>
        <taxon>Clostridium</taxon>
    </lineage>
</organism>
<evidence type="ECO:0000256" key="3">
    <source>
        <dbReference type="ARBA" id="ARBA00022500"/>
    </source>
</evidence>
<evidence type="ECO:0000256" key="5">
    <source>
        <dbReference type="ARBA" id="ARBA00022989"/>
    </source>
</evidence>
<evidence type="ECO:0000256" key="9">
    <source>
        <dbReference type="SAM" id="Phobius"/>
    </source>
</evidence>